<gene>
    <name evidence="3" type="ORF">A9B99_19870</name>
</gene>
<accession>A0A1B7L5Q6</accession>
<comment type="caution">
    <text evidence="3">The sequence shown here is derived from an EMBL/GenBank/DDBJ whole genome shotgun (WGS) entry which is preliminary data.</text>
</comment>
<feature type="coiled-coil region" evidence="1">
    <location>
        <begin position="63"/>
        <end position="123"/>
    </location>
</feature>
<evidence type="ECO:0000313" key="4">
    <source>
        <dbReference type="Proteomes" id="UP000078225"/>
    </source>
</evidence>
<name>A0A1B7L5Q6_9ENTR</name>
<evidence type="ECO:0000256" key="1">
    <source>
        <dbReference type="SAM" id="Coils"/>
    </source>
</evidence>
<sequence length="165" mass="18553">MSSMPKITSVRVCRLKNRYPHQGSRDYFLQNLGLRVGKLEVDVADIRVNLAALTTRSEQFATKSDITELRGELRAEMGELREELRGEMSELREELRGEMSELREELRGDMGELRGEMAAMRGEINGFRGEFSGMLHKAIHKQTVLVLTIVPASLAAIAGVSAWFT</sequence>
<keyword evidence="2" id="KW-0812">Transmembrane</keyword>
<dbReference type="STRING" id="1691903.A9B99_19870"/>
<keyword evidence="4" id="KW-1185">Reference proteome</keyword>
<dbReference type="OrthoDB" id="6537388at2"/>
<dbReference type="AlphaFoldDB" id="A0A1B7L5Q6"/>
<reference evidence="4" key="1">
    <citation type="submission" date="2016-05" db="EMBL/GenBank/DDBJ databases">
        <authorList>
            <person name="Behera P."/>
            <person name="Vaishampayan P."/>
            <person name="Singh N."/>
            <person name="Raina V."/>
            <person name="Suar M."/>
            <person name="Pattnaik A."/>
            <person name="Rastogi G."/>
        </authorList>
    </citation>
    <scope>NUCLEOTIDE SEQUENCE [LARGE SCALE GENOMIC DNA]</scope>
    <source>
        <strain evidence="4">MP23</strain>
    </source>
</reference>
<evidence type="ECO:0000313" key="3">
    <source>
        <dbReference type="EMBL" id="OAT77672.1"/>
    </source>
</evidence>
<dbReference type="Gene3D" id="1.20.58.130">
    <property type="match status" value="1"/>
</dbReference>
<keyword evidence="2" id="KW-1133">Transmembrane helix</keyword>
<keyword evidence="2" id="KW-0472">Membrane</keyword>
<dbReference type="RefSeq" id="WP_064596300.1">
    <property type="nucleotide sequence ID" value="NZ_JBDJAE010000003.1"/>
</dbReference>
<evidence type="ECO:0008006" key="5">
    <source>
        <dbReference type="Google" id="ProtNLM"/>
    </source>
</evidence>
<organism evidence="3 4">
    <name type="scientific">Mangrovibacter phragmitis</name>
    <dbReference type="NCBI Taxonomy" id="1691903"/>
    <lineage>
        <taxon>Bacteria</taxon>
        <taxon>Pseudomonadati</taxon>
        <taxon>Pseudomonadota</taxon>
        <taxon>Gammaproteobacteria</taxon>
        <taxon>Enterobacterales</taxon>
        <taxon>Enterobacteriaceae</taxon>
        <taxon>Mangrovibacter</taxon>
    </lineage>
</organism>
<dbReference type="Proteomes" id="UP000078225">
    <property type="component" value="Unassembled WGS sequence"/>
</dbReference>
<feature type="transmembrane region" description="Helical" evidence="2">
    <location>
        <begin position="144"/>
        <end position="164"/>
    </location>
</feature>
<dbReference type="SUPFAM" id="SSF58113">
    <property type="entry name" value="Apolipoprotein A-I"/>
    <property type="match status" value="1"/>
</dbReference>
<dbReference type="EMBL" id="LYRP01000005">
    <property type="protein sequence ID" value="OAT77672.1"/>
    <property type="molecule type" value="Genomic_DNA"/>
</dbReference>
<evidence type="ECO:0000256" key="2">
    <source>
        <dbReference type="SAM" id="Phobius"/>
    </source>
</evidence>
<keyword evidence="1" id="KW-0175">Coiled coil</keyword>
<protein>
    <recommendedName>
        <fullName evidence="5">DUF1640 domain-containing protein</fullName>
    </recommendedName>
</protein>
<proteinExistence type="predicted"/>